<keyword evidence="3" id="KW-1185">Reference proteome</keyword>
<keyword evidence="1" id="KW-0732">Signal</keyword>
<evidence type="ECO:0000313" key="2">
    <source>
        <dbReference type="EMBL" id="ODM93332.1"/>
    </source>
</evidence>
<dbReference type="AlphaFoldDB" id="A0A1D2MKA2"/>
<dbReference type="Gene3D" id="2.40.128.20">
    <property type="match status" value="1"/>
</dbReference>
<feature type="signal peptide" evidence="1">
    <location>
        <begin position="1"/>
        <end position="21"/>
    </location>
</feature>
<reference evidence="2 3" key="1">
    <citation type="journal article" date="2016" name="Genome Biol. Evol.">
        <title>Gene Family Evolution Reflects Adaptation to Soil Environmental Stressors in the Genome of the Collembolan Orchesella cincta.</title>
        <authorList>
            <person name="Faddeeva-Vakhrusheva A."/>
            <person name="Derks M.F."/>
            <person name="Anvar S.Y."/>
            <person name="Agamennone V."/>
            <person name="Suring W."/>
            <person name="Smit S."/>
            <person name="van Straalen N.M."/>
            <person name="Roelofs D."/>
        </authorList>
    </citation>
    <scope>NUCLEOTIDE SEQUENCE [LARGE SCALE GENOMIC DNA]</scope>
    <source>
        <tissue evidence="2">Mixed pool</tissue>
    </source>
</reference>
<dbReference type="InterPro" id="IPR012674">
    <property type="entry name" value="Calycin"/>
</dbReference>
<dbReference type="OrthoDB" id="8289735at2759"/>
<dbReference type="EMBL" id="LJIJ01001020">
    <property type="protein sequence ID" value="ODM93332.1"/>
    <property type="molecule type" value="Genomic_DNA"/>
</dbReference>
<name>A0A1D2MKA2_ORCCI</name>
<gene>
    <name evidence="2" type="ORF">Ocin01_13350</name>
</gene>
<accession>A0A1D2MKA2</accession>
<feature type="chain" id="PRO_5008904159" evidence="1">
    <location>
        <begin position="22"/>
        <end position="205"/>
    </location>
</feature>
<dbReference type="Proteomes" id="UP000094527">
    <property type="component" value="Unassembled WGS sequence"/>
</dbReference>
<protein>
    <submittedName>
        <fullName evidence="2">Uncharacterized protein</fullName>
    </submittedName>
</protein>
<comment type="caution">
    <text evidence="2">The sequence shown here is derived from an EMBL/GenBank/DDBJ whole genome shotgun (WGS) entry which is preliminary data.</text>
</comment>
<evidence type="ECO:0000256" key="1">
    <source>
        <dbReference type="SAM" id="SignalP"/>
    </source>
</evidence>
<organism evidence="2 3">
    <name type="scientific">Orchesella cincta</name>
    <name type="common">Springtail</name>
    <name type="synonym">Podura cincta</name>
    <dbReference type="NCBI Taxonomy" id="48709"/>
    <lineage>
        <taxon>Eukaryota</taxon>
        <taxon>Metazoa</taxon>
        <taxon>Ecdysozoa</taxon>
        <taxon>Arthropoda</taxon>
        <taxon>Hexapoda</taxon>
        <taxon>Collembola</taxon>
        <taxon>Entomobryomorpha</taxon>
        <taxon>Entomobryoidea</taxon>
        <taxon>Orchesellidae</taxon>
        <taxon>Orchesellinae</taxon>
        <taxon>Orchesella</taxon>
    </lineage>
</organism>
<sequence length="205" mass="23545">MNSLLFPIAIFVPLFISSIQCLDLESAKEQPCFKIENTLPFMSNSWTSDIETTYYPLMSRLDLYHATVDILQKDPTEISESEVYYDACIAWKSNNGTYHSEGFGGKTREYTVNYKGNDLEEYTLRPQKGEGYKGTFYVTYTDHKTFYFAASCLDDGQMTWGVGSSTPTLPQETVKLIHEHALSLGFKKEFFSELRYDSCHMQNEI</sequence>
<evidence type="ECO:0000313" key="3">
    <source>
        <dbReference type="Proteomes" id="UP000094527"/>
    </source>
</evidence>
<dbReference type="SUPFAM" id="SSF50814">
    <property type="entry name" value="Lipocalins"/>
    <property type="match status" value="1"/>
</dbReference>
<proteinExistence type="predicted"/>